<dbReference type="PANTHER" id="PTHR36845:SF1">
    <property type="entry name" value="HYDROLASE, PUTATIVE (AFU_ORTHOLOGUE AFUA_7G05090)-RELATED"/>
    <property type="match status" value="1"/>
</dbReference>
<accession>A0ABP8H6T6</accession>
<dbReference type="InterPro" id="IPR008928">
    <property type="entry name" value="6-hairpin_glycosidase_sf"/>
</dbReference>
<dbReference type="SUPFAM" id="SSF48208">
    <property type="entry name" value="Six-hairpin glycosidases"/>
    <property type="match status" value="1"/>
</dbReference>
<keyword evidence="3" id="KW-0732">Signal</keyword>
<comment type="similarity">
    <text evidence="2">Belongs to the glycosyl hydrolase 88 family.</text>
</comment>
<gene>
    <name evidence="4" type="ORF">GCM10023184_29850</name>
</gene>
<dbReference type="InterPro" id="IPR010905">
    <property type="entry name" value="Glyco_hydro_88"/>
</dbReference>
<dbReference type="Pfam" id="PF07470">
    <property type="entry name" value="Glyco_hydro_88"/>
    <property type="match status" value="1"/>
</dbReference>
<evidence type="ECO:0000256" key="3">
    <source>
        <dbReference type="SAM" id="SignalP"/>
    </source>
</evidence>
<evidence type="ECO:0000256" key="1">
    <source>
        <dbReference type="ARBA" id="ARBA00022801"/>
    </source>
</evidence>
<sequence length="431" mass="47879">MTNRYTWAIAALLSSSMPAAAQTGKALAGKALHAKRSTDTLGMAAVFAAAEAQTRVLLDAIPKARAARSALTAGGTPGSAGGVLVSPRTLDSGALRLVTARDWTSGFFPGVLWQLYDYTRKPEWKGTAQAYTDLIENEKWNSGTHDMGFKVYCSFGTGYALTNDPRYKDVILQSARTLSTRFNKTAGVLRSWDHNKQKWDFPVIIDNMMNLELLFAASRLSGDSSFYRIAVSHADNTMRNHFRPDYSSYHVVDYDSTAFGSIRKKTTHQGYSDASAWSRGQGWALYGYTMCYRETRDPRYLQQAERVAAYVLQHPNMPKDLVPYWDFNAPGIPAEPRDASAAAVIASGLYELSTYSKEGRRYRAVADKIVQNLTRSYRAPVGTAQGFLLLHSTGSKPANSEVDVPLNYADYYYLEALLRGNKLRKAKRLFP</sequence>
<dbReference type="Proteomes" id="UP001501725">
    <property type="component" value="Unassembled WGS sequence"/>
</dbReference>
<protein>
    <submittedName>
        <fullName evidence="4">Glycoside hydrolase family 88 protein</fullName>
    </submittedName>
</protein>
<dbReference type="InterPro" id="IPR012341">
    <property type="entry name" value="6hp_glycosidase-like_sf"/>
</dbReference>
<name>A0ABP8H6T6_9BACT</name>
<keyword evidence="5" id="KW-1185">Reference proteome</keyword>
<dbReference type="RefSeq" id="WP_345256549.1">
    <property type="nucleotide sequence ID" value="NZ_BAABGY010000008.1"/>
</dbReference>
<comment type="caution">
    <text evidence="4">The sequence shown here is derived from an EMBL/GenBank/DDBJ whole genome shotgun (WGS) entry which is preliminary data.</text>
</comment>
<keyword evidence="1 4" id="KW-0378">Hydrolase</keyword>
<evidence type="ECO:0000313" key="5">
    <source>
        <dbReference type="Proteomes" id="UP001501725"/>
    </source>
</evidence>
<dbReference type="GO" id="GO:0016787">
    <property type="term" value="F:hydrolase activity"/>
    <property type="evidence" value="ECO:0007669"/>
    <property type="project" value="UniProtKB-KW"/>
</dbReference>
<feature type="chain" id="PRO_5046187098" evidence="3">
    <location>
        <begin position="22"/>
        <end position="431"/>
    </location>
</feature>
<reference evidence="5" key="1">
    <citation type="journal article" date="2019" name="Int. J. Syst. Evol. Microbiol.">
        <title>The Global Catalogue of Microorganisms (GCM) 10K type strain sequencing project: providing services to taxonomists for standard genome sequencing and annotation.</title>
        <authorList>
            <consortium name="The Broad Institute Genomics Platform"/>
            <consortium name="The Broad Institute Genome Sequencing Center for Infectious Disease"/>
            <person name="Wu L."/>
            <person name="Ma J."/>
        </authorList>
    </citation>
    <scope>NUCLEOTIDE SEQUENCE [LARGE SCALE GENOMIC DNA]</scope>
    <source>
        <strain evidence="5">JCM 17919</strain>
    </source>
</reference>
<evidence type="ECO:0000313" key="4">
    <source>
        <dbReference type="EMBL" id="GAA4335219.1"/>
    </source>
</evidence>
<proteinExistence type="inferred from homology"/>
<evidence type="ECO:0000256" key="2">
    <source>
        <dbReference type="ARBA" id="ARBA00038358"/>
    </source>
</evidence>
<organism evidence="4 5">
    <name type="scientific">Flaviaesturariibacter amylovorans</name>
    <dbReference type="NCBI Taxonomy" id="1084520"/>
    <lineage>
        <taxon>Bacteria</taxon>
        <taxon>Pseudomonadati</taxon>
        <taxon>Bacteroidota</taxon>
        <taxon>Chitinophagia</taxon>
        <taxon>Chitinophagales</taxon>
        <taxon>Chitinophagaceae</taxon>
        <taxon>Flaviaestuariibacter</taxon>
    </lineage>
</organism>
<dbReference type="PANTHER" id="PTHR36845">
    <property type="entry name" value="HYDROLASE, PUTATIVE (AFU_ORTHOLOGUE AFUA_7G05090)-RELATED"/>
    <property type="match status" value="1"/>
</dbReference>
<dbReference type="EMBL" id="BAABGY010000008">
    <property type="protein sequence ID" value="GAA4335219.1"/>
    <property type="molecule type" value="Genomic_DNA"/>
</dbReference>
<feature type="signal peptide" evidence="3">
    <location>
        <begin position="1"/>
        <end position="21"/>
    </location>
</feature>
<dbReference type="Gene3D" id="1.50.10.10">
    <property type="match status" value="1"/>
</dbReference>
<dbReference type="InterPro" id="IPR052369">
    <property type="entry name" value="UG_Glycosaminoglycan_Hydrolase"/>
</dbReference>